<dbReference type="Pfam" id="PF00106">
    <property type="entry name" value="adh_short"/>
    <property type="match status" value="1"/>
</dbReference>
<gene>
    <name evidence="4" type="ORF">AVDCRST_MAG64-3837</name>
</gene>
<sequence>MTDTTFSRAPDGADRGANPNAAIQEAITAADLGGRAAVITGGAKGIGLSTASRLARLGMKICLADTDAGALEKARDTLVPLLASPEDLRVEVVDVSSLEEMRRLKDLAYGAFGDVALLMNNAGVESSGMKPWDGPEAWDRILSVNLMGVVHGVQAFAEAMIQQDAPSAIVNVGSKEGITTPPGNAAYSVSKAGVKVLTEQLAHELRQIDGCRVSAHLLVPGFTFTSLTARGRTEKPEEAWTPDQVAEFMLESMGRGDFYILCPDNSVSREVDELRIRWAAEDLIQNRPALSRWHPNFEGSFAKYVEDAKKP</sequence>
<dbReference type="GO" id="GO:0050664">
    <property type="term" value="F:oxidoreductase activity, acting on NAD(P)H, oxygen as acceptor"/>
    <property type="evidence" value="ECO:0007669"/>
    <property type="project" value="TreeGrafter"/>
</dbReference>
<evidence type="ECO:0000256" key="2">
    <source>
        <dbReference type="ARBA" id="ARBA00023002"/>
    </source>
</evidence>
<keyword evidence="2" id="KW-0560">Oxidoreductase</keyword>
<comment type="similarity">
    <text evidence="1 3">Belongs to the short-chain dehydrogenases/reductases (SDR) family.</text>
</comment>
<protein>
    <submittedName>
        <fullName evidence="4">Oxidoreductase</fullName>
    </submittedName>
</protein>
<dbReference type="PANTHER" id="PTHR43008">
    <property type="entry name" value="BENZIL REDUCTASE"/>
    <property type="match status" value="1"/>
</dbReference>
<dbReference type="AlphaFoldDB" id="A0A6J4Q870"/>
<dbReference type="PROSITE" id="PS00061">
    <property type="entry name" value="ADH_SHORT"/>
    <property type="match status" value="1"/>
</dbReference>
<evidence type="ECO:0000256" key="1">
    <source>
        <dbReference type="ARBA" id="ARBA00006484"/>
    </source>
</evidence>
<dbReference type="CDD" id="cd05233">
    <property type="entry name" value="SDR_c"/>
    <property type="match status" value="1"/>
</dbReference>
<dbReference type="PRINTS" id="PR00081">
    <property type="entry name" value="GDHRDH"/>
</dbReference>
<organism evidence="4">
    <name type="scientific">uncultured Phycisphaerae bacterium</name>
    <dbReference type="NCBI Taxonomy" id="904963"/>
    <lineage>
        <taxon>Bacteria</taxon>
        <taxon>Pseudomonadati</taxon>
        <taxon>Planctomycetota</taxon>
        <taxon>Phycisphaerae</taxon>
        <taxon>environmental samples</taxon>
    </lineage>
</organism>
<dbReference type="PRINTS" id="PR00080">
    <property type="entry name" value="SDRFAMILY"/>
</dbReference>
<dbReference type="PANTHER" id="PTHR43008:SF7">
    <property type="entry name" value="SHORT CHAIN DEHYDROGENASE_REDUCTASE (AFU_ORTHOLOGUE AFUA_2G00830)"/>
    <property type="match status" value="1"/>
</dbReference>
<proteinExistence type="inferred from homology"/>
<evidence type="ECO:0000313" key="4">
    <source>
        <dbReference type="EMBL" id="CAA9436690.1"/>
    </source>
</evidence>
<dbReference type="InterPro" id="IPR020904">
    <property type="entry name" value="Sc_DH/Rdtase_CS"/>
</dbReference>
<dbReference type="Gene3D" id="3.40.50.720">
    <property type="entry name" value="NAD(P)-binding Rossmann-like Domain"/>
    <property type="match status" value="1"/>
</dbReference>
<dbReference type="InterPro" id="IPR036291">
    <property type="entry name" value="NAD(P)-bd_dom_sf"/>
</dbReference>
<evidence type="ECO:0000256" key="3">
    <source>
        <dbReference type="RuleBase" id="RU000363"/>
    </source>
</evidence>
<name>A0A6J4Q870_9BACT</name>
<dbReference type="EMBL" id="CADCUQ010000889">
    <property type="protein sequence ID" value="CAA9436690.1"/>
    <property type="molecule type" value="Genomic_DNA"/>
</dbReference>
<dbReference type="InterPro" id="IPR002347">
    <property type="entry name" value="SDR_fam"/>
</dbReference>
<dbReference type="SUPFAM" id="SSF51735">
    <property type="entry name" value="NAD(P)-binding Rossmann-fold domains"/>
    <property type="match status" value="1"/>
</dbReference>
<reference evidence="4" key="1">
    <citation type="submission" date="2020-02" db="EMBL/GenBank/DDBJ databases">
        <authorList>
            <person name="Meier V. D."/>
        </authorList>
    </citation>
    <scope>NUCLEOTIDE SEQUENCE</scope>
    <source>
        <strain evidence="4">AVDCRST_MAG64</strain>
    </source>
</reference>
<accession>A0A6J4Q870</accession>